<evidence type="ECO:0000259" key="2">
    <source>
        <dbReference type="PROSITE" id="PS50937"/>
    </source>
</evidence>
<dbReference type="InterPro" id="IPR000551">
    <property type="entry name" value="MerR-type_HTH_dom"/>
</dbReference>
<dbReference type="GO" id="GO:0003677">
    <property type="term" value="F:DNA binding"/>
    <property type="evidence" value="ECO:0007669"/>
    <property type="project" value="UniProtKB-KW"/>
</dbReference>
<dbReference type="STRING" id="54.SAMN02745121_01195"/>
<evidence type="ECO:0000313" key="3">
    <source>
        <dbReference type="EMBL" id="SFD69278.1"/>
    </source>
</evidence>
<protein>
    <submittedName>
        <fullName evidence="3">DNA-binding transcriptional regulator, MerR family</fullName>
    </submittedName>
</protein>
<evidence type="ECO:0000256" key="1">
    <source>
        <dbReference type="ARBA" id="ARBA00023125"/>
    </source>
</evidence>
<dbReference type="PRINTS" id="PR00040">
    <property type="entry name" value="HTHMERR"/>
</dbReference>
<dbReference type="RefSeq" id="WP_096329661.1">
    <property type="nucleotide sequence ID" value="NZ_FOMX01000003.1"/>
</dbReference>
<accession>A0A1I1UI45</accession>
<dbReference type="InterPro" id="IPR047057">
    <property type="entry name" value="MerR_fam"/>
</dbReference>
<proteinExistence type="predicted"/>
<dbReference type="Proteomes" id="UP000199400">
    <property type="component" value="Unassembled WGS sequence"/>
</dbReference>
<evidence type="ECO:0000313" key="4">
    <source>
        <dbReference type="Proteomes" id="UP000199400"/>
    </source>
</evidence>
<sequence length="309" mass="34321">MVNERITIGALARRSGVPVKTLRFYSDEGLLPPVGRTRSGYRVYAEDAVVRLDLIRTLREAGLGLAAIKAIFARDMTLAEALRLRLRAIETHIASLQHIAAALRATLRSEPDQADIRRLCTVTRLTTEERKAVIERFYERVSEGVPIDDTWKRQMMQASTPTLPEVPTPEQLDAWIELAEIVQDEDFIQKMRAAAAETWDSGFDLAAHQRVSQEANAAARELIDRGVPPTDAAARPVVERMAAGLAAAMGKPDTPAWRATLHEKSRGHDPRASRYWELVAILKGQPPQSGANEEWHWLNAAVAHHLAPA</sequence>
<dbReference type="PROSITE" id="PS50937">
    <property type="entry name" value="HTH_MERR_2"/>
    <property type="match status" value="1"/>
</dbReference>
<dbReference type="SUPFAM" id="SSF46955">
    <property type="entry name" value="Putative DNA-binding domain"/>
    <property type="match status" value="1"/>
</dbReference>
<dbReference type="PANTHER" id="PTHR30204:SF93">
    <property type="entry name" value="HTH MERR-TYPE DOMAIN-CONTAINING PROTEIN"/>
    <property type="match status" value="1"/>
</dbReference>
<dbReference type="AlphaFoldDB" id="A0A1I1UI45"/>
<gene>
    <name evidence="3" type="ORF">SAMN02745121_01195</name>
</gene>
<dbReference type="InterPro" id="IPR009061">
    <property type="entry name" value="DNA-bd_dom_put_sf"/>
</dbReference>
<keyword evidence="1 3" id="KW-0238">DNA-binding</keyword>
<dbReference type="Pfam" id="PF13411">
    <property type="entry name" value="MerR_1"/>
    <property type="match status" value="1"/>
</dbReference>
<dbReference type="GO" id="GO:0003700">
    <property type="term" value="F:DNA-binding transcription factor activity"/>
    <property type="evidence" value="ECO:0007669"/>
    <property type="project" value="InterPro"/>
</dbReference>
<dbReference type="OrthoDB" id="9811000at2"/>
<name>A0A1I1UI45_9BACT</name>
<feature type="domain" description="HTH merR-type" evidence="2">
    <location>
        <begin position="5"/>
        <end position="74"/>
    </location>
</feature>
<dbReference type="Gene3D" id="1.10.1660.10">
    <property type="match status" value="1"/>
</dbReference>
<organism evidence="3 4">
    <name type="scientific">Nannocystis exedens</name>
    <dbReference type="NCBI Taxonomy" id="54"/>
    <lineage>
        <taxon>Bacteria</taxon>
        <taxon>Pseudomonadati</taxon>
        <taxon>Myxococcota</taxon>
        <taxon>Polyangia</taxon>
        <taxon>Nannocystales</taxon>
        <taxon>Nannocystaceae</taxon>
        <taxon>Nannocystis</taxon>
    </lineage>
</organism>
<keyword evidence="4" id="KW-1185">Reference proteome</keyword>
<reference evidence="4" key="1">
    <citation type="submission" date="2016-10" db="EMBL/GenBank/DDBJ databases">
        <authorList>
            <person name="Varghese N."/>
            <person name="Submissions S."/>
        </authorList>
    </citation>
    <scope>NUCLEOTIDE SEQUENCE [LARGE SCALE GENOMIC DNA]</scope>
    <source>
        <strain evidence="4">ATCC 25963</strain>
    </source>
</reference>
<dbReference type="PANTHER" id="PTHR30204">
    <property type="entry name" value="REDOX-CYCLING DRUG-SENSING TRANSCRIPTIONAL ACTIVATOR SOXR"/>
    <property type="match status" value="1"/>
</dbReference>
<dbReference type="EMBL" id="FOMX01000003">
    <property type="protein sequence ID" value="SFD69278.1"/>
    <property type="molecule type" value="Genomic_DNA"/>
</dbReference>
<dbReference type="SMART" id="SM00422">
    <property type="entry name" value="HTH_MERR"/>
    <property type="match status" value="1"/>
</dbReference>